<name>A0A427YB33_9TREE</name>
<dbReference type="Gene3D" id="3.40.640.10">
    <property type="entry name" value="Type I PLP-dependent aspartate aminotransferase-like (Major domain)"/>
    <property type="match status" value="1"/>
</dbReference>
<evidence type="ECO:0000313" key="4">
    <source>
        <dbReference type="EMBL" id="RSH88350.1"/>
    </source>
</evidence>
<comment type="caution">
    <text evidence="4">The sequence shown here is derived from an EMBL/GenBank/DDBJ whole genome shotgun (WGS) entry which is preliminary data.</text>
</comment>
<evidence type="ECO:0000313" key="5">
    <source>
        <dbReference type="Proteomes" id="UP000279236"/>
    </source>
</evidence>
<dbReference type="GeneID" id="39585431"/>
<dbReference type="InterPro" id="IPR015424">
    <property type="entry name" value="PyrdxlP-dep_Trfase"/>
</dbReference>
<dbReference type="PANTHER" id="PTHR43713:SF3">
    <property type="entry name" value="GLUTAMATE-1-SEMIALDEHYDE 2,1-AMINOMUTASE 1, CHLOROPLASTIC-RELATED"/>
    <property type="match status" value="1"/>
</dbReference>
<dbReference type="InterPro" id="IPR015422">
    <property type="entry name" value="PyrdxlP-dep_Trfase_small"/>
</dbReference>
<evidence type="ECO:0000256" key="1">
    <source>
        <dbReference type="ARBA" id="ARBA00001933"/>
    </source>
</evidence>
<dbReference type="Proteomes" id="UP000279236">
    <property type="component" value="Unassembled WGS sequence"/>
</dbReference>
<dbReference type="Pfam" id="PF00202">
    <property type="entry name" value="Aminotran_3"/>
    <property type="match status" value="1"/>
</dbReference>
<dbReference type="InterPro" id="IPR005814">
    <property type="entry name" value="Aminotrans_3"/>
</dbReference>
<reference evidence="4 5" key="1">
    <citation type="submission" date="2018-11" db="EMBL/GenBank/DDBJ databases">
        <title>Genome sequence of Apiotrichum porosum DSM 27194.</title>
        <authorList>
            <person name="Aliyu H."/>
            <person name="Gorte O."/>
            <person name="Ochsenreither K."/>
        </authorList>
    </citation>
    <scope>NUCLEOTIDE SEQUENCE [LARGE SCALE GENOMIC DNA]</scope>
    <source>
        <strain evidence="4 5">DSM 27194</strain>
    </source>
</reference>
<keyword evidence="5" id="KW-1185">Reference proteome</keyword>
<dbReference type="OrthoDB" id="425114at2759"/>
<dbReference type="EMBL" id="RSCE01000001">
    <property type="protein sequence ID" value="RSH88350.1"/>
    <property type="molecule type" value="Genomic_DNA"/>
</dbReference>
<dbReference type="STRING" id="105984.A0A427YB33"/>
<evidence type="ECO:0000256" key="3">
    <source>
        <dbReference type="RuleBase" id="RU003560"/>
    </source>
</evidence>
<gene>
    <name evidence="4" type="ORF">EHS24_000888</name>
</gene>
<organism evidence="4 5">
    <name type="scientific">Apiotrichum porosum</name>
    <dbReference type="NCBI Taxonomy" id="105984"/>
    <lineage>
        <taxon>Eukaryota</taxon>
        <taxon>Fungi</taxon>
        <taxon>Dikarya</taxon>
        <taxon>Basidiomycota</taxon>
        <taxon>Agaricomycotina</taxon>
        <taxon>Tremellomycetes</taxon>
        <taxon>Trichosporonales</taxon>
        <taxon>Trichosporonaceae</taxon>
        <taxon>Apiotrichum</taxon>
    </lineage>
</organism>
<dbReference type="AlphaFoldDB" id="A0A427YB33"/>
<evidence type="ECO:0000256" key="2">
    <source>
        <dbReference type="ARBA" id="ARBA00022898"/>
    </source>
</evidence>
<dbReference type="GO" id="GO:0030170">
    <property type="term" value="F:pyridoxal phosphate binding"/>
    <property type="evidence" value="ECO:0007669"/>
    <property type="project" value="InterPro"/>
</dbReference>
<proteinExistence type="inferred from homology"/>
<dbReference type="RefSeq" id="XP_028480558.1">
    <property type="nucleotide sequence ID" value="XM_028616701.1"/>
</dbReference>
<dbReference type="SUPFAM" id="SSF53383">
    <property type="entry name" value="PLP-dependent transferases"/>
    <property type="match status" value="1"/>
</dbReference>
<dbReference type="InterPro" id="IPR015421">
    <property type="entry name" value="PyrdxlP-dep_Trfase_major"/>
</dbReference>
<protein>
    <recommendedName>
        <fullName evidence="6">Glutamate-1-semialdehyde 2,1-aminomutase</fullName>
    </recommendedName>
</protein>
<keyword evidence="2 3" id="KW-0663">Pyridoxal phosphate</keyword>
<dbReference type="PANTHER" id="PTHR43713">
    <property type="entry name" value="GLUTAMATE-1-SEMIALDEHYDE 2,1-AMINOMUTASE"/>
    <property type="match status" value="1"/>
</dbReference>
<evidence type="ECO:0008006" key="6">
    <source>
        <dbReference type="Google" id="ProtNLM"/>
    </source>
</evidence>
<comment type="similarity">
    <text evidence="3">Belongs to the class-III pyridoxal-phosphate-dependent aminotransferase family.</text>
</comment>
<dbReference type="GO" id="GO:0008483">
    <property type="term" value="F:transaminase activity"/>
    <property type="evidence" value="ECO:0007669"/>
    <property type="project" value="InterPro"/>
</dbReference>
<dbReference type="Gene3D" id="3.90.1150.10">
    <property type="entry name" value="Aspartate Aminotransferase, domain 1"/>
    <property type="match status" value="1"/>
</dbReference>
<comment type="cofactor">
    <cofactor evidence="1">
        <name>pyridoxal 5'-phosphate</name>
        <dbReference type="ChEBI" id="CHEBI:597326"/>
    </cofactor>
</comment>
<sequence length="424" mass="44761">MTLESALKAAREAYAERNPNSKAAYDTAVQVLPGGGTRTTLACEPFPIYIASGKGGEMTDVDGHVYKDFLSDFTSGIYGKSHPALQAAISKALTTGVQFGGHTTSEARFAAGLVARFPSMELVRFCNSGTEANLNAIGAALKHTKRKKVVVFEGAYHGSLLCRFSQNEPEDVPGVLRAPYVSEVSLSVKALLDPITTEIGAILVEPMLGAGGAVPGDPVFLEGLRELATRIGAVLIFDEVQTSRLSPGGRQALLGITPDMTTVGKYFGGGFAFGAFGGKREIMDMFDVRRPNPVSHGGTFNNSALTMVAGATALEQILTPEALSNLNALGDTMRDMLNSGFQTSGAPFKVTGLGSVNQIHCTLANELRNSAHDLLFFGLLERGYWTAQRGTLALNFQNTSEDVEEFVAAVVDAAQAVTVAANGN</sequence>
<accession>A0A427YB33</accession>